<sequence>MEAKQIIANSVMIFQTKIADLTKRRRNFSKEATCILQKYYDSHLEHPYPTEEEKIALAEKCHISVQQVSNWFGNRRIRTKKSKRSQDLLSTGLSYKCDCEADR</sequence>
<name>A0A0B1TTQ3_OESDE</name>
<dbReference type="InterPro" id="IPR009057">
    <property type="entry name" value="Homeodomain-like_sf"/>
</dbReference>
<keyword evidence="2 5" id="KW-0238">DNA-binding</keyword>
<dbReference type="EMBL" id="KN549271">
    <property type="protein sequence ID" value="KHJ98815.1"/>
    <property type="molecule type" value="Genomic_DNA"/>
</dbReference>
<dbReference type="OrthoDB" id="4187154at2759"/>
<organism evidence="7 8">
    <name type="scientific">Oesophagostomum dentatum</name>
    <name type="common">Nodular worm</name>
    <dbReference type="NCBI Taxonomy" id="61180"/>
    <lineage>
        <taxon>Eukaryota</taxon>
        <taxon>Metazoa</taxon>
        <taxon>Ecdysozoa</taxon>
        <taxon>Nematoda</taxon>
        <taxon>Chromadorea</taxon>
        <taxon>Rhabditida</taxon>
        <taxon>Rhabditina</taxon>
        <taxon>Rhabditomorpha</taxon>
        <taxon>Strongyloidea</taxon>
        <taxon>Strongylidae</taxon>
        <taxon>Oesophagostomum</taxon>
    </lineage>
</organism>
<keyword evidence="8" id="KW-1185">Reference proteome</keyword>
<evidence type="ECO:0000256" key="4">
    <source>
        <dbReference type="ARBA" id="ARBA00023242"/>
    </source>
</evidence>
<keyword evidence="4 5" id="KW-0539">Nucleus</keyword>
<dbReference type="PANTHER" id="PTHR11850">
    <property type="entry name" value="HOMEOBOX PROTEIN TRANSCRIPTION FACTORS"/>
    <property type="match status" value="1"/>
</dbReference>
<dbReference type="GO" id="GO:0000981">
    <property type="term" value="F:DNA-binding transcription factor activity, RNA polymerase II-specific"/>
    <property type="evidence" value="ECO:0007669"/>
    <property type="project" value="InterPro"/>
</dbReference>
<dbReference type="PROSITE" id="PS00027">
    <property type="entry name" value="HOMEOBOX_1"/>
    <property type="match status" value="1"/>
</dbReference>
<dbReference type="Proteomes" id="UP000053660">
    <property type="component" value="Unassembled WGS sequence"/>
</dbReference>
<evidence type="ECO:0000313" key="7">
    <source>
        <dbReference type="EMBL" id="KHJ98815.1"/>
    </source>
</evidence>
<feature type="DNA-binding region" description="Homeobox" evidence="5">
    <location>
        <begin position="21"/>
        <end position="83"/>
    </location>
</feature>
<gene>
    <name evidence="7" type="ORF">OESDEN_01196</name>
</gene>
<reference evidence="7 8" key="1">
    <citation type="submission" date="2014-03" db="EMBL/GenBank/DDBJ databases">
        <title>Draft genome of the hookworm Oesophagostomum dentatum.</title>
        <authorList>
            <person name="Mitreva M."/>
        </authorList>
    </citation>
    <scope>NUCLEOTIDE SEQUENCE [LARGE SCALE GENOMIC DNA]</scope>
    <source>
        <strain evidence="7 8">OD-Hann</strain>
    </source>
</reference>
<proteinExistence type="predicted"/>
<dbReference type="GO" id="GO:0005634">
    <property type="term" value="C:nucleus"/>
    <property type="evidence" value="ECO:0007669"/>
    <property type="project" value="UniProtKB-SubCell"/>
</dbReference>
<dbReference type="CDD" id="cd00086">
    <property type="entry name" value="homeodomain"/>
    <property type="match status" value="1"/>
</dbReference>
<dbReference type="Gene3D" id="1.10.10.60">
    <property type="entry name" value="Homeodomain-like"/>
    <property type="match status" value="1"/>
</dbReference>
<feature type="domain" description="Homeobox" evidence="6">
    <location>
        <begin position="19"/>
        <end position="82"/>
    </location>
</feature>
<dbReference type="GO" id="GO:0000987">
    <property type="term" value="F:cis-regulatory region sequence-specific DNA binding"/>
    <property type="evidence" value="ECO:0007669"/>
    <property type="project" value="UniProtKB-ARBA"/>
</dbReference>
<dbReference type="InterPro" id="IPR001356">
    <property type="entry name" value="HD"/>
</dbReference>
<dbReference type="AlphaFoldDB" id="A0A0B1TTQ3"/>
<evidence type="ECO:0000256" key="1">
    <source>
        <dbReference type="ARBA" id="ARBA00004123"/>
    </source>
</evidence>
<dbReference type="SUPFAM" id="SSF46689">
    <property type="entry name" value="Homeodomain-like"/>
    <property type="match status" value="1"/>
</dbReference>
<dbReference type="PROSITE" id="PS50071">
    <property type="entry name" value="HOMEOBOX_2"/>
    <property type="match status" value="1"/>
</dbReference>
<dbReference type="InterPro" id="IPR050224">
    <property type="entry name" value="TALE_homeobox"/>
</dbReference>
<evidence type="ECO:0000256" key="3">
    <source>
        <dbReference type="ARBA" id="ARBA00023155"/>
    </source>
</evidence>
<evidence type="ECO:0000256" key="2">
    <source>
        <dbReference type="ARBA" id="ARBA00023125"/>
    </source>
</evidence>
<dbReference type="InterPro" id="IPR008422">
    <property type="entry name" value="KN_HD"/>
</dbReference>
<dbReference type="SMART" id="SM00389">
    <property type="entry name" value="HOX"/>
    <property type="match status" value="1"/>
</dbReference>
<comment type="subcellular location">
    <subcellularLocation>
        <location evidence="1 5">Nucleus</location>
    </subcellularLocation>
</comment>
<keyword evidence="3 5" id="KW-0371">Homeobox</keyword>
<dbReference type="InterPro" id="IPR017970">
    <property type="entry name" value="Homeobox_CS"/>
</dbReference>
<dbReference type="Pfam" id="PF05920">
    <property type="entry name" value="Homeobox_KN"/>
    <property type="match status" value="1"/>
</dbReference>
<protein>
    <submittedName>
        <fullName evidence="7">Homeobox domain protein</fullName>
    </submittedName>
</protein>
<evidence type="ECO:0000256" key="5">
    <source>
        <dbReference type="PROSITE-ProRule" id="PRU00108"/>
    </source>
</evidence>
<evidence type="ECO:0000259" key="6">
    <source>
        <dbReference type="PROSITE" id="PS50071"/>
    </source>
</evidence>
<evidence type="ECO:0000313" key="8">
    <source>
        <dbReference type="Proteomes" id="UP000053660"/>
    </source>
</evidence>
<accession>A0A0B1TTQ3</accession>